<sequence length="154" mass="17552">MDNREYRKAMGKFATGITVVTGEFDGAFQGMTVNAFMSVSLDPRLITISIDERASMYEKLQSHDRFGVSVLSEDQQPFSMIFAKQMEQDRDIPYEYRDGVPVIKDSLVTLSCKIENKVKAGDHMLLIAEVTDVQVKEGDPLLFFNSEYRHIKDK</sequence>
<keyword evidence="1" id="KW-0560">Oxidoreductase</keyword>
<dbReference type="RefSeq" id="WP_343842831.1">
    <property type="nucleotide sequence ID" value="NZ_BAAADO010000007.1"/>
</dbReference>
<gene>
    <name evidence="3" type="ORF">GCM10008986_30060</name>
</gene>
<accession>A0ABN1BNF1</accession>
<evidence type="ECO:0000313" key="4">
    <source>
        <dbReference type="Proteomes" id="UP001500880"/>
    </source>
</evidence>
<feature type="domain" description="Flavin reductase like" evidence="2">
    <location>
        <begin position="10"/>
        <end position="150"/>
    </location>
</feature>
<name>A0ABN1BNF1_9BACI</name>
<dbReference type="InterPro" id="IPR002563">
    <property type="entry name" value="Flavin_Rdtase-like_dom"/>
</dbReference>
<dbReference type="SMART" id="SM00903">
    <property type="entry name" value="Flavin_Reduct"/>
    <property type="match status" value="1"/>
</dbReference>
<dbReference type="Gene3D" id="2.30.110.10">
    <property type="entry name" value="Electron Transport, Fmn-binding Protein, Chain A"/>
    <property type="match status" value="1"/>
</dbReference>
<keyword evidence="4" id="KW-1185">Reference proteome</keyword>
<evidence type="ECO:0000313" key="3">
    <source>
        <dbReference type="EMBL" id="GAA0500711.1"/>
    </source>
</evidence>
<evidence type="ECO:0000256" key="1">
    <source>
        <dbReference type="ARBA" id="ARBA00023002"/>
    </source>
</evidence>
<dbReference type="SUPFAM" id="SSF50475">
    <property type="entry name" value="FMN-binding split barrel"/>
    <property type="match status" value="1"/>
</dbReference>
<dbReference type="PANTHER" id="PTHR30466:SF1">
    <property type="entry name" value="FMN REDUCTASE (NADH) RUTF"/>
    <property type="match status" value="1"/>
</dbReference>
<protein>
    <submittedName>
        <fullName evidence="3">Flavin reductase family protein</fullName>
    </submittedName>
</protein>
<organism evidence="3 4">
    <name type="scientific">Salinibacillus aidingensis</name>
    <dbReference type="NCBI Taxonomy" id="237684"/>
    <lineage>
        <taxon>Bacteria</taxon>
        <taxon>Bacillati</taxon>
        <taxon>Bacillota</taxon>
        <taxon>Bacilli</taxon>
        <taxon>Bacillales</taxon>
        <taxon>Bacillaceae</taxon>
        <taxon>Salinibacillus</taxon>
    </lineage>
</organism>
<dbReference type="InterPro" id="IPR050268">
    <property type="entry name" value="NADH-dep_flavin_reductase"/>
</dbReference>
<proteinExistence type="predicted"/>
<evidence type="ECO:0000259" key="2">
    <source>
        <dbReference type="SMART" id="SM00903"/>
    </source>
</evidence>
<comment type="caution">
    <text evidence="3">The sequence shown here is derived from an EMBL/GenBank/DDBJ whole genome shotgun (WGS) entry which is preliminary data.</text>
</comment>
<dbReference type="InterPro" id="IPR012349">
    <property type="entry name" value="Split_barrel_FMN-bd"/>
</dbReference>
<dbReference type="PANTHER" id="PTHR30466">
    <property type="entry name" value="FLAVIN REDUCTASE"/>
    <property type="match status" value="1"/>
</dbReference>
<reference evidence="3 4" key="1">
    <citation type="journal article" date="2019" name="Int. J. Syst. Evol. Microbiol.">
        <title>The Global Catalogue of Microorganisms (GCM) 10K type strain sequencing project: providing services to taxonomists for standard genome sequencing and annotation.</title>
        <authorList>
            <consortium name="The Broad Institute Genomics Platform"/>
            <consortium name="The Broad Institute Genome Sequencing Center for Infectious Disease"/>
            <person name="Wu L."/>
            <person name="Ma J."/>
        </authorList>
    </citation>
    <scope>NUCLEOTIDE SEQUENCE [LARGE SCALE GENOMIC DNA]</scope>
    <source>
        <strain evidence="3 4">JCM 12389</strain>
    </source>
</reference>
<dbReference type="Proteomes" id="UP001500880">
    <property type="component" value="Unassembled WGS sequence"/>
</dbReference>
<dbReference type="EMBL" id="BAAADO010000007">
    <property type="protein sequence ID" value="GAA0500711.1"/>
    <property type="molecule type" value="Genomic_DNA"/>
</dbReference>
<dbReference type="Pfam" id="PF01613">
    <property type="entry name" value="Flavin_Reduct"/>
    <property type="match status" value="1"/>
</dbReference>